<dbReference type="AlphaFoldDB" id="A0A5E4PLG2"/>
<reference evidence="2 3" key="1">
    <citation type="submission" date="2019-08" db="EMBL/GenBank/DDBJ databases">
        <authorList>
            <person name="Guy L."/>
        </authorList>
    </citation>
    <scope>NUCLEOTIDE SEQUENCE [LARGE SCALE GENOMIC DNA]</scope>
    <source>
        <strain evidence="2 3">SGT-108</strain>
    </source>
</reference>
<dbReference type="EMBL" id="LR699120">
    <property type="protein sequence ID" value="VVC77153.1"/>
    <property type="molecule type" value="Genomic_DNA"/>
</dbReference>
<accession>A0A5E4PLG2</accession>
<dbReference type="InterPro" id="IPR029063">
    <property type="entry name" value="SAM-dependent_MTases_sf"/>
</dbReference>
<name>A0A5E4PLG2_9COXI</name>
<feature type="domain" description="Tellurite resistance methyltransferase TehB-like" evidence="1">
    <location>
        <begin position="37"/>
        <end position="117"/>
    </location>
</feature>
<dbReference type="RefSeq" id="WP_148340546.1">
    <property type="nucleotide sequence ID" value="NZ_LR699120.1"/>
</dbReference>
<dbReference type="GO" id="GO:0032259">
    <property type="term" value="P:methylation"/>
    <property type="evidence" value="ECO:0007669"/>
    <property type="project" value="UniProtKB-KW"/>
</dbReference>
<dbReference type="OrthoDB" id="9804312at2"/>
<dbReference type="Proteomes" id="UP000324194">
    <property type="component" value="Chromosome 2"/>
</dbReference>
<dbReference type="InterPro" id="IPR015985">
    <property type="entry name" value="TehB-like_dom"/>
</dbReference>
<keyword evidence="3" id="KW-1185">Reference proteome</keyword>
<dbReference type="GO" id="GO:0008168">
    <property type="term" value="F:methyltransferase activity"/>
    <property type="evidence" value="ECO:0007669"/>
    <property type="project" value="UniProtKB-KW"/>
</dbReference>
<organism evidence="2 3">
    <name type="scientific">Aquicella siphonis</name>
    <dbReference type="NCBI Taxonomy" id="254247"/>
    <lineage>
        <taxon>Bacteria</taxon>
        <taxon>Pseudomonadati</taxon>
        <taxon>Pseudomonadota</taxon>
        <taxon>Gammaproteobacteria</taxon>
        <taxon>Legionellales</taxon>
        <taxon>Coxiellaceae</taxon>
        <taxon>Aquicella</taxon>
    </lineage>
</organism>
<dbReference type="SUPFAM" id="SSF53335">
    <property type="entry name" value="S-adenosyl-L-methionine-dependent methyltransferases"/>
    <property type="match status" value="1"/>
</dbReference>
<evidence type="ECO:0000313" key="3">
    <source>
        <dbReference type="Proteomes" id="UP000324194"/>
    </source>
</evidence>
<keyword evidence="2" id="KW-0808">Transferase</keyword>
<protein>
    <submittedName>
        <fullName evidence="2">Tellurite methyltransferase</fullName>
    </submittedName>
</protein>
<proteinExistence type="predicted"/>
<dbReference type="Gene3D" id="3.40.50.150">
    <property type="entry name" value="Vaccinia Virus protein VP39"/>
    <property type="match status" value="1"/>
</dbReference>
<evidence type="ECO:0000313" key="2">
    <source>
        <dbReference type="EMBL" id="VVC77153.1"/>
    </source>
</evidence>
<evidence type="ECO:0000259" key="1">
    <source>
        <dbReference type="Pfam" id="PF03848"/>
    </source>
</evidence>
<dbReference type="Pfam" id="PF03848">
    <property type="entry name" value="TehB"/>
    <property type="match status" value="1"/>
</dbReference>
<dbReference type="KEGG" id="asip:AQUSIP_24800"/>
<gene>
    <name evidence="2" type="primary">tehB</name>
    <name evidence="2" type="ORF">AQUSIP_24800</name>
</gene>
<sequence length="201" mass="23028">MSDSRWSNYYQMTRQRTRPRKALLIALDQFKNESGFLPSQAIDLGCGSGSDSLYLLRSGWRVTAMDSSTDSMLALISSLPLSLSEKLLIKLCKFEGLSFLPQVHFVNASFSLPFLDKSEFYLFWPKIINSISSGGRFAGSFFGSRDDWHKRDNMTFLSYADILNLFSKLEIEYFEEEEPNEAGALDKPKHWHKYHIVAKKA</sequence>
<keyword evidence="2" id="KW-0489">Methyltransferase</keyword>